<evidence type="ECO:0000313" key="5">
    <source>
        <dbReference type="Proteomes" id="UP000480266"/>
    </source>
</evidence>
<dbReference type="SUPFAM" id="SSF55729">
    <property type="entry name" value="Acyl-CoA N-acyltransferases (Nat)"/>
    <property type="match status" value="1"/>
</dbReference>
<protein>
    <submittedName>
        <fullName evidence="4">GNAT family N-acetyltransferase</fullName>
    </submittedName>
</protein>
<comment type="caution">
    <text evidence="4">The sequence shown here is derived from an EMBL/GenBank/DDBJ whole genome shotgun (WGS) entry which is preliminary data.</text>
</comment>
<dbReference type="InterPro" id="IPR016181">
    <property type="entry name" value="Acyl_CoA_acyltransferase"/>
</dbReference>
<dbReference type="AlphaFoldDB" id="A0A7C9RC78"/>
<keyword evidence="5" id="KW-1185">Reference proteome</keyword>
<dbReference type="Proteomes" id="UP000480266">
    <property type="component" value="Unassembled WGS sequence"/>
</dbReference>
<proteinExistence type="predicted"/>
<evidence type="ECO:0000313" key="4">
    <source>
        <dbReference type="EMBL" id="NGX93784.1"/>
    </source>
</evidence>
<keyword evidence="2" id="KW-0012">Acyltransferase</keyword>
<dbReference type="GO" id="GO:0008080">
    <property type="term" value="F:N-acetyltransferase activity"/>
    <property type="evidence" value="ECO:0007669"/>
    <property type="project" value="UniProtKB-ARBA"/>
</dbReference>
<evidence type="ECO:0000256" key="2">
    <source>
        <dbReference type="ARBA" id="ARBA00023315"/>
    </source>
</evidence>
<dbReference type="Gene3D" id="3.40.630.30">
    <property type="match status" value="1"/>
</dbReference>
<feature type="domain" description="N-acetyltransferase" evidence="3">
    <location>
        <begin position="3"/>
        <end position="147"/>
    </location>
</feature>
<reference evidence="4" key="1">
    <citation type="submission" date="2020-02" db="EMBL/GenBank/DDBJ databases">
        <title>Draft genome sequence of Candidatus Afipia apatlaquensis IBT-C3, a potential strain for decolorization of textile dyes.</title>
        <authorList>
            <person name="Sanchez-Reyes A."/>
            <person name="Breton-Deval L."/>
            <person name="Mangelson H."/>
            <person name="Sanchez-Flores A."/>
        </authorList>
    </citation>
    <scope>NUCLEOTIDE SEQUENCE [LARGE SCALE GENOMIC DNA]</scope>
    <source>
        <strain evidence="4">IBT-C3</strain>
    </source>
</reference>
<keyword evidence="1" id="KW-0808">Transferase</keyword>
<dbReference type="PANTHER" id="PTHR10545">
    <property type="entry name" value="DIAMINE N-ACETYLTRANSFERASE"/>
    <property type="match status" value="1"/>
</dbReference>
<accession>A0A7C9RC78</accession>
<dbReference type="EMBL" id="JAAMRR010000032">
    <property type="protein sequence ID" value="NGX93784.1"/>
    <property type="molecule type" value="Genomic_DNA"/>
</dbReference>
<dbReference type="Pfam" id="PF00583">
    <property type="entry name" value="Acetyltransf_1"/>
    <property type="match status" value="1"/>
</dbReference>
<evidence type="ECO:0000256" key="1">
    <source>
        <dbReference type="ARBA" id="ARBA00022679"/>
    </source>
</evidence>
<name>A0A7C9RC78_9BRAD</name>
<dbReference type="PROSITE" id="PS51186">
    <property type="entry name" value="GNAT"/>
    <property type="match status" value="1"/>
</dbReference>
<dbReference type="PANTHER" id="PTHR10545:SF29">
    <property type="entry name" value="GH14572P-RELATED"/>
    <property type="match status" value="1"/>
</dbReference>
<sequence length="147" mass="16555">MPMIIRPAEPSDCDGLLAMIRDHASYERSKATISRRGLLSLVTGEDARAHIFVASQQEELVGYFSLTIDYSLWRDHSWAHLDCLYVTPNERGQGVGAGLLAEAVAVARRLGADQLEWQTPDWNERGVAFYLREGAFSQVKMRFNINL</sequence>
<organism evidence="4 5">
    <name type="scientific">Candidatus Afipia apatlaquensis</name>
    <dbReference type="NCBI Taxonomy" id="2712852"/>
    <lineage>
        <taxon>Bacteria</taxon>
        <taxon>Pseudomonadati</taxon>
        <taxon>Pseudomonadota</taxon>
        <taxon>Alphaproteobacteria</taxon>
        <taxon>Hyphomicrobiales</taxon>
        <taxon>Nitrobacteraceae</taxon>
        <taxon>Afipia</taxon>
    </lineage>
</organism>
<dbReference type="InterPro" id="IPR000182">
    <property type="entry name" value="GNAT_dom"/>
</dbReference>
<evidence type="ECO:0000259" key="3">
    <source>
        <dbReference type="PROSITE" id="PS51186"/>
    </source>
</evidence>
<gene>
    <name evidence="4" type="ORF">G4V63_00590</name>
</gene>
<dbReference type="CDD" id="cd04301">
    <property type="entry name" value="NAT_SF"/>
    <property type="match status" value="1"/>
</dbReference>
<dbReference type="InterPro" id="IPR051016">
    <property type="entry name" value="Diverse_Substrate_AcTransf"/>
</dbReference>